<reference evidence="2" key="1">
    <citation type="journal article" date="2023" name="bioRxiv">
        <title>Improved chromosome-level genome assembly for marigold (Tagetes erecta).</title>
        <authorList>
            <person name="Jiang F."/>
            <person name="Yuan L."/>
            <person name="Wang S."/>
            <person name="Wang H."/>
            <person name="Xu D."/>
            <person name="Wang A."/>
            <person name="Fan W."/>
        </authorList>
    </citation>
    <scope>NUCLEOTIDE SEQUENCE</scope>
    <source>
        <strain evidence="2">WSJ</strain>
        <tissue evidence="2">Leaf</tissue>
    </source>
</reference>
<keyword evidence="3" id="KW-1185">Reference proteome</keyword>
<dbReference type="PANTHER" id="PTHR37173:SF1">
    <property type="entry name" value="PROLINE-RICH FAMILY PROTEIN"/>
    <property type="match status" value="1"/>
</dbReference>
<dbReference type="PANTHER" id="PTHR37173">
    <property type="entry name" value="HYDROXYPROLINE-RICH GLYCOPROTEIN FAMILY PROTEIN"/>
    <property type="match status" value="1"/>
</dbReference>
<sequence>MSSPPPNPTTDFLKSVARQKHLHPSIYQTTSFFPTHHIYPQTPLPVSAHPKAVGQSSTAADNSLKTSRDKNGDDTFVVIRDRKVLVSEGGSLYAQCRSWLKNGFILEKPPQYVDRVKSLPKPLPASMVEPRNDDDMELEEKTDDVEHFSAKDLLQQHVKHAKKVRTRLRNQRLQRIERYKDRLALLLPPVVDQQPKTDPAS</sequence>
<organism evidence="2 3">
    <name type="scientific">Tagetes erecta</name>
    <name type="common">African marigold</name>
    <dbReference type="NCBI Taxonomy" id="13708"/>
    <lineage>
        <taxon>Eukaryota</taxon>
        <taxon>Viridiplantae</taxon>
        <taxon>Streptophyta</taxon>
        <taxon>Embryophyta</taxon>
        <taxon>Tracheophyta</taxon>
        <taxon>Spermatophyta</taxon>
        <taxon>Magnoliopsida</taxon>
        <taxon>eudicotyledons</taxon>
        <taxon>Gunneridae</taxon>
        <taxon>Pentapetalae</taxon>
        <taxon>asterids</taxon>
        <taxon>campanulids</taxon>
        <taxon>Asterales</taxon>
        <taxon>Asteraceae</taxon>
        <taxon>Asteroideae</taxon>
        <taxon>Heliantheae alliance</taxon>
        <taxon>Tageteae</taxon>
        <taxon>Tagetes</taxon>
    </lineage>
</organism>
<comment type="caution">
    <text evidence="2">The sequence shown here is derived from an EMBL/GenBank/DDBJ whole genome shotgun (WGS) entry which is preliminary data.</text>
</comment>
<gene>
    <name evidence="2" type="ORF">QVD17_35129</name>
</gene>
<evidence type="ECO:0000256" key="1">
    <source>
        <dbReference type="SAM" id="MobiDB-lite"/>
    </source>
</evidence>
<protein>
    <submittedName>
        <fullName evidence="2">Uncharacterized protein</fullName>
    </submittedName>
</protein>
<dbReference type="EMBL" id="JAUHHV010000009">
    <property type="protein sequence ID" value="KAK1413357.1"/>
    <property type="molecule type" value="Genomic_DNA"/>
</dbReference>
<feature type="compositionally biased region" description="Polar residues" evidence="1">
    <location>
        <begin position="54"/>
        <end position="65"/>
    </location>
</feature>
<name>A0AAD8NLN0_TARER</name>
<dbReference type="AlphaFoldDB" id="A0AAD8NLN0"/>
<feature type="region of interest" description="Disordered" evidence="1">
    <location>
        <begin position="43"/>
        <end position="71"/>
    </location>
</feature>
<proteinExistence type="predicted"/>
<accession>A0AAD8NLN0</accession>
<evidence type="ECO:0000313" key="3">
    <source>
        <dbReference type="Proteomes" id="UP001229421"/>
    </source>
</evidence>
<dbReference type="Proteomes" id="UP001229421">
    <property type="component" value="Unassembled WGS sequence"/>
</dbReference>
<evidence type="ECO:0000313" key="2">
    <source>
        <dbReference type="EMBL" id="KAK1413357.1"/>
    </source>
</evidence>